<proteinExistence type="predicted"/>
<accession>A0A834P0I7</accession>
<comment type="caution">
    <text evidence="1">The sequence shown here is derived from an EMBL/GenBank/DDBJ whole genome shotgun (WGS) entry which is preliminary data.</text>
</comment>
<name>A0A834P0I7_VESPE</name>
<dbReference type="EMBL" id="JACSDY010000007">
    <property type="protein sequence ID" value="KAF7423494.1"/>
    <property type="molecule type" value="Genomic_DNA"/>
</dbReference>
<keyword evidence="2" id="KW-1185">Reference proteome</keyword>
<gene>
    <name evidence="1" type="ORF">H0235_008777</name>
</gene>
<protein>
    <submittedName>
        <fullName evidence="1">Uncharacterized protein</fullName>
    </submittedName>
</protein>
<evidence type="ECO:0000313" key="2">
    <source>
        <dbReference type="Proteomes" id="UP000600918"/>
    </source>
</evidence>
<sequence>MKVYYLYDNEKMIDKKQLTSSTSSRFRHLQEFKETSKAQLAIFLSIQDRTSEQKRLNIFACNRKVAAELAER</sequence>
<evidence type="ECO:0000313" key="1">
    <source>
        <dbReference type="EMBL" id="KAF7423494.1"/>
    </source>
</evidence>
<dbReference type="AlphaFoldDB" id="A0A834P0I7"/>
<reference evidence="1" key="1">
    <citation type="journal article" date="2020" name="G3 (Bethesda)">
        <title>High-Quality Assemblies for Three Invasive Social Wasps from the &lt;i&gt;Vespula&lt;/i&gt; Genus.</title>
        <authorList>
            <person name="Harrop T.W.R."/>
            <person name="Guhlin J."/>
            <person name="McLaughlin G.M."/>
            <person name="Permina E."/>
            <person name="Stockwell P."/>
            <person name="Gilligan J."/>
            <person name="Le Lec M.F."/>
            <person name="Gruber M.A.M."/>
            <person name="Quinn O."/>
            <person name="Lovegrove M."/>
            <person name="Duncan E.J."/>
            <person name="Remnant E.J."/>
            <person name="Van Eeckhoven J."/>
            <person name="Graham B."/>
            <person name="Knapp R.A."/>
            <person name="Langford K.W."/>
            <person name="Kronenberg Z."/>
            <person name="Press M.O."/>
            <person name="Eacker S.M."/>
            <person name="Wilson-Rankin E.E."/>
            <person name="Purcell J."/>
            <person name="Lester P.J."/>
            <person name="Dearden P.K."/>
        </authorList>
    </citation>
    <scope>NUCLEOTIDE SEQUENCE</scope>
    <source>
        <strain evidence="1">Volc-1</strain>
    </source>
</reference>
<organism evidence="1 2">
    <name type="scientific">Vespula pensylvanica</name>
    <name type="common">Western yellow jacket</name>
    <name type="synonym">Wasp</name>
    <dbReference type="NCBI Taxonomy" id="30213"/>
    <lineage>
        <taxon>Eukaryota</taxon>
        <taxon>Metazoa</taxon>
        <taxon>Ecdysozoa</taxon>
        <taxon>Arthropoda</taxon>
        <taxon>Hexapoda</taxon>
        <taxon>Insecta</taxon>
        <taxon>Pterygota</taxon>
        <taxon>Neoptera</taxon>
        <taxon>Endopterygota</taxon>
        <taxon>Hymenoptera</taxon>
        <taxon>Apocrita</taxon>
        <taxon>Aculeata</taxon>
        <taxon>Vespoidea</taxon>
        <taxon>Vespidae</taxon>
        <taxon>Vespinae</taxon>
        <taxon>Vespula</taxon>
    </lineage>
</organism>
<dbReference type="Proteomes" id="UP000600918">
    <property type="component" value="Unassembled WGS sequence"/>
</dbReference>